<keyword evidence="1" id="KW-0694">RNA-binding</keyword>
<keyword evidence="5" id="KW-1185">Reference proteome</keyword>
<organism evidence="4 5">
    <name type="scientific">Mizuhopecten yessoensis</name>
    <name type="common">Japanese scallop</name>
    <name type="synonym">Patinopecten yessoensis</name>
    <dbReference type="NCBI Taxonomy" id="6573"/>
    <lineage>
        <taxon>Eukaryota</taxon>
        <taxon>Metazoa</taxon>
        <taxon>Spiralia</taxon>
        <taxon>Lophotrochozoa</taxon>
        <taxon>Mollusca</taxon>
        <taxon>Bivalvia</taxon>
        <taxon>Autobranchia</taxon>
        <taxon>Pteriomorphia</taxon>
        <taxon>Pectinida</taxon>
        <taxon>Pectinoidea</taxon>
        <taxon>Pectinidae</taxon>
        <taxon>Mizuhopecten</taxon>
    </lineage>
</organism>
<accession>A0A210QCQ4</accession>
<dbReference type="PANTHER" id="PTHR13452:SF10">
    <property type="entry name" value="THUMP DOMAIN-CONTAINING PROTEIN 1"/>
    <property type="match status" value="1"/>
</dbReference>
<dbReference type="SUPFAM" id="SSF143437">
    <property type="entry name" value="THUMP domain-like"/>
    <property type="match status" value="1"/>
</dbReference>
<dbReference type="Gene3D" id="3.30.2300.10">
    <property type="entry name" value="THUMP superfamily"/>
    <property type="match status" value="1"/>
</dbReference>
<reference evidence="4 5" key="1">
    <citation type="journal article" date="2017" name="Nat. Ecol. Evol.">
        <title>Scallop genome provides insights into evolution of bilaterian karyotype and development.</title>
        <authorList>
            <person name="Wang S."/>
            <person name="Zhang J."/>
            <person name="Jiao W."/>
            <person name="Li J."/>
            <person name="Xun X."/>
            <person name="Sun Y."/>
            <person name="Guo X."/>
            <person name="Huan P."/>
            <person name="Dong B."/>
            <person name="Zhang L."/>
            <person name="Hu X."/>
            <person name="Sun X."/>
            <person name="Wang J."/>
            <person name="Zhao C."/>
            <person name="Wang Y."/>
            <person name="Wang D."/>
            <person name="Huang X."/>
            <person name="Wang R."/>
            <person name="Lv J."/>
            <person name="Li Y."/>
            <person name="Zhang Z."/>
            <person name="Liu B."/>
            <person name="Lu W."/>
            <person name="Hui Y."/>
            <person name="Liang J."/>
            <person name="Zhou Z."/>
            <person name="Hou R."/>
            <person name="Li X."/>
            <person name="Liu Y."/>
            <person name="Li H."/>
            <person name="Ning X."/>
            <person name="Lin Y."/>
            <person name="Zhao L."/>
            <person name="Xing Q."/>
            <person name="Dou J."/>
            <person name="Li Y."/>
            <person name="Mao J."/>
            <person name="Guo H."/>
            <person name="Dou H."/>
            <person name="Li T."/>
            <person name="Mu C."/>
            <person name="Jiang W."/>
            <person name="Fu Q."/>
            <person name="Fu X."/>
            <person name="Miao Y."/>
            <person name="Liu J."/>
            <person name="Yu Q."/>
            <person name="Li R."/>
            <person name="Liao H."/>
            <person name="Li X."/>
            <person name="Kong Y."/>
            <person name="Jiang Z."/>
            <person name="Chourrout D."/>
            <person name="Li R."/>
            <person name="Bao Z."/>
        </authorList>
    </citation>
    <scope>NUCLEOTIDE SEQUENCE [LARGE SCALE GENOMIC DNA]</scope>
    <source>
        <strain evidence="4 5">PY_sf001</strain>
    </source>
</reference>
<dbReference type="PANTHER" id="PTHR13452">
    <property type="entry name" value="THUMP DOMAIN CONTAINING PROTEIN 1-RELATED"/>
    <property type="match status" value="1"/>
</dbReference>
<evidence type="ECO:0000259" key="3">
    <source>
        <dbReference type="PROSITE" id="PS51165"/>
    </source>
</evidence>
<feature type="region of interest" description="Disordered" evidence="2">
    <location>
        <begin position="392"/>
        <end position="421"/>
    </location>
</feature>
<dbReference type="EMBL" id="NEDP02004182">
    <property type="protein sequence ID" value="OWF46499.1"/>
    <property type="molecule type" value="Genomic_DNA"/>
</dbReference>
<feature type="domain" description="THUMP" evidence="3">
    <location>
        <begin position="147"/>
        <end position="258"/>
    </location>
</feature>
<evidence type="ECO:0000313" key="5">
    <source>
        <dbReference type="Proteomes" id="UP000242188"/>
    </source>
</evidence>
<dbReference type="SMART" id="SM00981">
    <property type="entry name" value="THUMP"/>
    <property type="match status" value="1"/>
</dbReference>
<evidence type="ECO:0000256" key="1">
    <source>
        <dbReference type="PROSITE-ProRule" id="PRU00529"/>
    </source>
</evidence>
<dbReference type="GO" id="GO:0006400">
    <property type="term" value="P:tRNA modification"/>
    <property type="evidence" value="ECO:0007669"/>
    <property type="project" value="InterPro"/>
</dbReference>
<feature type="region of interest" description="Disordered" evidence="2">
    <location>
        <begin position="67"/>
        <end position="93"/>
    </location>
</feature>
<dbReference type="CDD" id="cd11717">
    <property type="entry name" value="THUMP_THUMPD1_like"/>
    <property type="match status" value="1"/>
</dbReference>
<dbReference type="Pfam" id="PF02926">
    <property type="entry name" value="THUMP"/>
    <property type="match status" value="1"/>
</dbReference>
<sequence>MSGNSGKRGKKRPKSYYLKCSQQNKRKVNRLEVDIRGFLLTCNSHEKDAVREAYSLLNEYADQIYGPEEVSKEETDTADGGPEVSSEEDEEEEDIAAALQKEVKAIKTTISSSNRRFQSVQTKAHNCLFIKTSLDDPCHLAHTIFTDLAKTRIQKSRYALRFLPIAGTCKAYEKDVKELAEKLLVKEFQTPFGVGLKYSVVFKSRNNSNKNLARTSAQTIIGQVIKTLNPLHSVNFDNPDVVVIVEVIGNVCCLGTARDFIKFRKYNLVEVVRSPVETKDNKKDADVEKSSLKQEAASSTCKDVPTDEDGNAVDSNCKNDVTVDSCNLTDSNCKNDVTVDSCNLTDSNCKDDVTVDSCNLTDSNCKDDVTVDSCNLIGSNCKDEEITDGSCDLGDSSGKDKTENESNIVAEKSNVDDAEKV</sequence>
<name>A0A210QCQ4_MIZYE</name>
<dbReference type="STRING" id="6573.A0A210QCQ4"/>
<evidence type="ECO:0000256" key="2">
    <source>
        <dbReference type="SAM" id="MobiDB-lite"/>
    </source>
</evidence>
<proteinExistence type="predicted"/>
<gene>
    <name evidence="4" type="ORF">KP79_PYT05245</name>
</gene>
<dbReference type="InterPro" id="IPR004114">
    <property type="entry name" value="THUMP_dom"/>
</dbReference>
<dbReference type="InterPro" id="IPR040183">
    <property type="entry name" value="THUMPD1-like"/>
</dbReference>
<protein>
    <submittedName>
        <fullName evidence="4">THUMP domain-containing protein 1</fullName>
    </submittedName>
</protein>
<evidence type="ECO:0000313" key="4">
    <source>
        <dbReference type="EMBL" id="OWF46499.1"/>
    </source>
</evidence>
<dbReference type="AlphaFoldDB" id="A0A210QCQ4"/>
<dbReference type="Proteomes" id="UP000242188">
    <property type="component" value="Unassembled WGS sequence"/>
</dbReference>
<dbReference type="OrthoDB" id="367221at2759"/>
<dbReference type="GO" id="GO:0003723">
    <property type="term" value="F:RNA binding"/>
    <property type="evidence" value="ECO:0007669"/>
    <property type="project" value="UniProtKB-UniRule"/>
</dbReference>
<dbReference type="PROSITE" id="PS51165">
    <property type="entry name" value="THUMP"/>
    <property type="match status" value="1"/>
</dbReference>
<comment type="caution">
    <text evidence="4">The sequence shown here is derived from an EMBL/GenBank/DDBJ whole genome shotgun (WGS) entry which is preliminary data.</text>
</comment>